<reference evidence="2 3" key="1">
    <citation type="submission" date="2015-03" db="EMBL/GenBank/DDBJ databases">
        <authorList>
            <person name="Murphy D."/>
        </authorList>
    </citation>
    <scope>NUCLEOTIDE SEQUENCE [LARGE SCALE GENOMIC DNA]</scope>
    <source>
        <strain evidence="2 3">PAP088</strain>
    </source>
</reference>
<evidence type="ECO:0000313" key="3">
    <source>
        <dbReference type="Proteomes" id="UP000045782"/>
    </source>
</evidence>
<evidence type="ECO:0000259" key="1">
    <source>
        <dbReference type="SMART" id="SM00849"/>
    </source>
</evidence>
<dbReference type="SMART" id="SM00849">
    <property type="entry name" value="Lactamase_B"/>
    <property type="match status" value="1"/>
</dbReference>
<dbReference type="GO" id="GO:0008800">
    <property type="term" value="F:beta-lactamase activity"/>
    <property type="evidence" value="ECO:0007669"/>
    <property type="project" value="UniProtKB-EC"/>
</dbReference>
<accession>A0A0U0ZRI4</accession>
<dbReference type="PANTHER" id="PTHR42951:SF17">
    <property type="entry name" value="METALLO-BETA-LACTAMASE DOMAIN-CONTAINING PROTEIN"/>
    <property type="match status" value="1"/>
</dbReference>
<sequence>MRNGHRAPRSVVRVSSPDLQQLAPSLFRLRIPGGRAHLLNCYLWLAPDGVTLIDTGWPDSAELIEQALHRLGRSRTDIVRIVLTHFHEDHVGAAAEIAAWSRAEVIAGEPDSPFITGERGGPVPVLTVGEQALHPGFTEPPHGPVCRVDRAVKDGEVLDFAGGAHVIAVPGHTPGSIALYLPAVDAVLTGDAVAEFNGQVILGVFNSDRRVAAKSLSRLAATGAEIGGFGHGEAILEKAGERIATAIDAFGE</sequence>
<dbReference type="Gene3D" id="3.60.15.10">
    <property type="entry name" value="Ribonuclease Z/Hydroxyacylglutathione hydrolase-like"/>
    <property type="match status" value="1"/>
</dbReference>
<dbReference type="InterPro" id="IPR036866">
    <property type="entry name" value="RibonucZ/Hydroxyglut_hydro"/>
</dbReference>
<dbReference type="Pfam" id="PF00753">
    <property type="entry name" value="Lactamase_B"/>
    <property type="match status" value="1"/>
</dbReference>
<keyword evidence="2" id="KW-0378">Hydrolase</keyword>
<gene>
    <name evidence="2" type="ORF">ERS075579_03130</name>
</gene>
<organism evidence="2 3">
    <name type="scientific">Mycobacteroides abscessus</name>
    <dbReference type="NCBI Taxonomy" id="36809"/>
    <lineage>
        <taxon>Bacteria</taxon>
        <taxon>Bacillati</taxon>
        <taxon>Actinomycetota</taxon>
        <taxon>Actinomycetes</taxon>
        <taxon>Mycobacteriales</taxon>
        <taxon>Mycobacteriaceae</taxon>
        <taxon>Mycobacteroides</taxon>
    </lineage>
</organism>
<dbReference type="InterPro" id="IPR001279">
    <property type="entry name" value="Metallo-B-lactamas"/>
</dbReference>
<dbReference type="SUPFAM" id="SSF56281">
    <property type="entry name" value="Metallo-hydrolase/oxidoreductase"/>
    <property type="match status" value="1"/>
</dbReference>
<name>A0A0U0ZRI4_9MYCO</name>
<feature type="domain" description="Metallo-beta-lactamase" evidence="1">
    <location>
        <begin position="38"/>
        <end position="231"/>
    </location>
</feature>
<dbReference type="Proteomes" id="UP000045782">
    <property type="component" value="Unassembled WGS sequence"/>
</dbReference>
<protein>
    <submittedName>
        <fullName evidence="2">Putative metallo-beta-lactamase superfamily</fullName>
        <ecNumber evidence="2">3.5.2.6</ecNumber>
    </submittedName>
</protein>
<dbReference type="InterPro" id="IPR050855">
    <property type="entry name" value="NDM-1-like"/>
</dbReference>
<dbReference type="CDD" id="cd07721">
    <property type="entry name" value="yflN-like_MBL-fold"/>
    <property type="match status" value="1"/>
</dbReference>
<dbReference type="PANTHER" id="PTHR42951">
    <property type="entry name" value="METALLO-BETA-LACTAMASE DOMAIN-CONTAINING"/>
    <property type="match status" value="1"/>
</dbReference>
<dbReference type="EMBL" id="CSWP01000006">
    <property type="protein sequence ID" value="CPV59614.1"/>
    <property type="molecule type" value="Genomic_DNA"/>
</dbReference>
<dbReference type="AlphaFoldDB" id="A0A0U0ZRI4"/>
<evidence type="ECO:0000313" key="2">
    <source>
        <dbReference type="EMBL" id="CPV59614.1"/>
    </source>
</evidence>
<dbReference type="EC" id="3.5.2.6" evidence="2"/>
<proteinExistence type="predicted"/>